<accession>A0AAV2ED79</accession>
<evidence type="ECO:0000313" key="1">
    <source>
        <dbReference type="EMBL" id="CAL1383692.1"/>
    </source>
</evidence>
<organism evidence="1 2">
    <name type="scientific">Linum trigynum</name>
    <dbReference type="NCBI Taxonomy" id="586398"/>
    <lineage>
        <taxon>Eukaryota</taxon>
        <taxon>Viridiplantae</taxon>
        <taxon>Streptophyta</taxon>
        <taxon>Embryophyta</taxon>
        <taxon>Tracheophyta</taxon>
        <taxon>Spermatophyta</taxon>
        <taxon>Magnoliopsida</taxon>
        <taxon>eudicotyledons</taxon>
        <taxon>Gunneridae</taxon>
        <taxon>Pentapetalae</taxon>
        <taxon>rosids</taxon>
        <taxon>fabids</taxon>
        <taxon>Malpighiales</taxon>
        <taxon>Linaceae</taxon>
        <taxon>Linum</taxon>
    </lineage>
</organism>
<dbReference type="Proteomes" id="UP001497516">
    <property type="component" value="Chromosome 4"/>
</dbReference>
<name>A0AAV2ED79_9ROSI</name>
<dbReference type="AlphaFoldDB" id="A0AAV2ED79"/>
<reference evidence="1 2" key="1">
    <citation type="submission" date="2024-04" db="EMBL/GenBank/DDBJ databases">
        <authorList>
            <person name="Fracassetti M."/>
        </authorList>
    </citation>
    <scope>NUCLEOTIDE SEQUENCE [LARGE SCALE GENOMIC DNA]</scope>
</reference>
<gene>
    <name evidence="1" type="ORF">LTRI10_LOCUS24953</name>
</gene>
<proteinExistence type="predicted"/>
<protein>
    <submittedName>
        <fullName evidence="1">Uncharacterized protein</fullName>
    </submittedName>
</protein>
<dbReference type="EMBL" id="OZ034817">
    <property type="protein sequence ID" value="CAL1383692.1"/>
    <property type="molecule type" value="Genomic_DNA"/>
</dbReference>
<evidence type="ECO:0000313" key="2">
    <source>
        <dbReference type="Proteomes" id="UP001497516"/>
    </source>
</evidence>
<keyword evidence="2" id="KW-1185">Reference proteome</keyword>
<sequence length="67" mass="7375">MMATVGKRLAAPAEARRGRWFVGGKTISRLPRNPILRVTASCRGGLQRRLESSNDRNLKTNLVAVAQ</sequence>